<dbReference type="Proteomes" id="UP001164539">
    <property type="component" value="Chromosome 4"/>
</dbReference>
<keyword evidence="1" id="KW-0378">Hydrolase</keyword>
<dbReference type="EMBL" id="CM051397">
    <property type="protein sequence ID" value="KAJ4720240.1"/>
    <property type="molecule type" value="Genomic_DNA"/>
</dbReference>
<accession>A0ACC1YCC8</accession>
<evidence type="ECO:0000313" key="1">
    <source>
        <dbReference type="EMBL" id="KAJ4720240.1"/>
    </source>
</evidence>
<sequence length="590" mass="67055">MNTKKKEAGNDEIFASCSFSSLGLHSTLCDQLRERLGFETPTKVQAQAIPVILSGRHVLVNAATGTGKTVAYLAPIINQLQSYTPRIDRSSGTFALVLVPTRELCMQVYEILQKLLHRFHWIVPGYVMGGENRAKEKARLRKGVSILVATPGRLLDHLKNTSAFLHKNLNWIIFDEADRILELGFGKEIEEILDILGSRNPGSVDNQNEASNIKRQNLLLSATLNEKVNHLAKISLENPVMIGLDVKKKEHYPSHERFVSLESDANEEVEHPSTAMSYSTGDYRLPAQLVQRYVKVPCGSRLCVLLSILKHLLEREASHKVVVFFSTCDAVDFHYSLLNEFQWSPYSKPDIELKQRFLRCKTFRLHGNMKQEDRRTTFGAFKTEKLALLLSTDVAARGLDFPKVKCIIQYDSPGEATEYVHRVGRTARLGERGDSLLFLQPIEVDYLQDLEKHGVSLTEYPLVKVLDSFPLYGQVPRVKKFVSIDSHPWVLYLQKALESFIVAQPKMKKMAQYAFCSWVRAYTAHRGELKRMFMVKKLHLGHAAKSFALKEQPSLVGKSFQMQSKKRKRDQKQKGQSKKRKVASKMLNGK</sequence>
<reference evidence="1 2" key="1">
    <citation type="journal article" date="2023" name="Science">
        <title>Complex scaffold remodeling in plant triterpene biosynthesis.</title>
        <authorList>
            <person name="De La Pena R."/>
            <person name="Hodgson H."/>
            <person name="Liu J.C."/>
            <person name="Stephenson M.J."/>
            <person name="Martin A.C."/>
            <person name="Owen C."/>
            <person name="Harkess A."/>
            <person name="Leebens-Mack J."/>
            <person name="Jimenez L.E."/>
            <person name="Osbourn A."/>
            <person name="Sattely E.S."/>
        </authorList>
    </citation>
    <scope>NUCLEOTIDE SEQUENCE [LARGE SCALE GENOMIC DNA]</scope>
    <source>
        <strain evidence="2">cv. JPN11</strain>
        <tissue evidence="1">Leaf</tissue>
    </source>
</reference>
<keyword evidence="1" id="KW-0347">Helicase</keyword>
<gene>
    <name evidence="1" type="ORF">OWV82_008102</name>
</gene>
<keyword evidence="1" id="KW-0547">Nucleotide-binding</keyword>
<comment type="caution">
    <text evidence="1">The sequence shown here is derived from an EMBL/GenBank/DDBJ whole genome shotgun (WGS) entry which is preliminary data.</text>
</comment>
<keyword evidence="2" id="KW-1185">Reference proteome</keyword>
<organism evidence="1 2">
    <name type="scientific">Melia azedarach</name>
    <name type="common">Chinaberry tree</name>
    <dbReference type="NCBI Taxonomy" id="155640"/>
    <lineage>
        <taxon>Eukaryota</taxon>
        <taxon>Viridiplantae</taxon>
        <taxon>Streptophyta</taxon>
        <taxon>Embryophyta</taxon>
        <taxon>Tracheophyta</taxon>
        <taxon>Spermatophyta</taxon>
        <taxon>Magnoliopsida</taxon>
        <taxon>eudicotyledons</taxon>
        <taxon>Gunneridae</taxon>
        <taxon>Pentapetalae</taxon>
        <taxon>rosids</taxon>
        <taxon>malvids</taxon>
        <taxon>Sapindales</taxon>
        <taxon>Meliaceae</taxon>
        <taxon>Melia</taxon>
    </lineage>
</organism>
<protein>
    <submittedName>
        <fullName evidence="1">RNA helicase</fullName>
    </submittedName>
</protein>
<proteinExistence type="predicted"/>
<evidence type="ECO:0000313" key="2">
    <source>
        <dbReference type="Proteomes" id="UP001164539"/>
    </source>
</evidence>
<keyword evidence="1" id="KW-0067">ATP-binding</keyword>
<name>A0ACC1YCC8_MELAZ</name>